<proteinExistence type="predicted"/>
<dbReference type="EMBL" id="CP001936">
    <property type="protein sequence ID" value="ADD02640.1"/>
    <property type="molecule type" value="Genomic_DNA"/>
</dbReference>
<evidence type="ECO:0000313" key="1">
    <source>
        <dbReference type="EMBL" id="ADD02640.1"/>
    </source>
</evidence>
<dbReference type="Proteomes" id="UP000001552">
    <property type="component" value="Chromosome"/>
</dbReference>
<gene>
    <name evidence="1" type="ordered locus">Thit_1381</name>
</gene>
<protein>
    <recommendedName>
        <fullName evidence="3">Phage major tail protein, phi13 family</fullName>
    </recommendedName>
</protein>
<dbReference type="RefSeq" id="WP_004401111.1">
    <property type="nucleotide sequence ID" value="NC_013921.1"/>
</dbReference>
<organism evidence="1 2">
    <name type="scientific">Thermoanaerobacter italicus (strain DSM 9252 / Ab9)</name>
    <dbReference type="NCBI Taxonomy" id="580331"/>
    <lineage>
        <taxon>Bacteria</taxon>
        <taxon>Bacillati</taxon>
        <taxon>Bacillota</taxon>
        <taxon>Clostridia</taxon>
        <taxon>Thermoanaerobacterales</taxon>
        <taxon>Thermoanaerobacteraceae</taxon>
        <taxon>Thermoanaerobacter</taxon>
    </lineage>
</organism>
<dbReference type="eggNOG" id="ENOG5033HEV">
    <property type="taxonomic scope" value="Bacteria"/>
</dbReference>
<name>D3T338_THEIA</name>
<accession>D3T338</accession>
<evidence type="ECO:0000313" key="2">
    <source>
        <dbReference type="Proteomes" id="UP000001552"/>
    </source>
</evidence>
<dbReference type="HOGENOM" id="CLU_1371640_0_0_9"/>
<dbReference type="OrthoDB" id="3034860at2"/>
<dbReference type="AlphaFoldDB" id="D3T338"/>
<keyword evidence="2" id="KW-1185">Reference proteome</keyword>
<reference evidence="1" key="1">
    <citation type="submission" date="2010-02" db="EMBL/GenBank/DDBJ databases">
        <title>Complete sequence of Thermoanaerobacter italicus Ab9.</title>
        <authorList>
            <consortium name="US DOE Joint Genome Institute"/>
            <person name="Lucas S."/>
            <person name="Copeland A."/>
            <person name="Lapidus A."/>
            <person name="Cheng J.-F."/>
            <person name="Bruce D."/>
            <person name="Goodwin L."/>
            <person name="Pitluck S."/>
            <person name="Chertkov O."/>
            <person name="Detter J.C."/>
            <person name="Han C."/>
            <person name="Tapia R."/>
            <person name="Land M."/>
            <person name="Hauser L."/>
            <person name="Kyrpides N."/>
            <person name="Mikhailova N."/>
            <person name="Hemme C.L."/>
            <person name="Woyke T."/>
        </authorList>
    </citation>
    <scope>NUCLEOTIDE SEQUENCE [LARGE SCALE GENOMIC DNA]</scope>
    <source>
        <strain evidence="1">Ab9</strain>
    </source>
</reference>
<sequence>MATQVKKGYLRGVRGLILIPLNPDGSDMTTPERHPIRTPQEIELEMEILEGESFELRGGDRPLLRGEEPDTTVGVNLTVTDARFDIAAVHYIAGGTLKTTTDATGNEVITGWEAPTIEEQTELRPFVLEVYVANYDETGGIDGFIKYEFPYCIGRAPSISHSDRDWGTPEFEIRARQNPAKAGGPWKVEFVDTLPPELQ</sequence>
<evidence type="ECO:0008006" key="3">
    <source>
        <dbReference type="Google" id="ProtNLM"/>
    </source>
</evidence>
<dbReference type="KEGG" id="tit:Thit_1381"/>